<reference evidence="8 9" key="1">
    <citation type="journal article" date="2015" name="Genome Biol. Evol.">
        <title>Phylogenomic analyses indicate that early fungi evolved digesting cell walls of algal ancestors of land plants.</title>
        <authorList>
            <person name="Chang Y."/>
            <person name="Wang S."/>
            <person name="Sekimoto S."/>
            <person name="Aerts A.L."/>
            <person name="Choi C."/>
            <person name="Clum A."/>
            <person name="LaButti K.M."/>
            <person name="Lindquist E.A."/>
            <person name="Yee Ngan C."/>
            <person name="Ohm R.A."/>
            <person name="Salamov A.A."/>
            <person name="Grigoriev I.V."/>
            <person name="Spatafora J.W."/>
            <person name="Berbee M.L."/>
        </authorList>
    </citation>
    <scope>NUCLEOTIDE SEQUENCE [LARGE SCALE GENOMIC DNA]</scope>
    <source>
        <strain evidence="8 9">JEL478</strain>
    </source>
</reference>
<dbReference type="Gene3D" id="4.10.240.10">
    <property type="entry name" value="Zn(2)-C6 fungal-type DNA-binding domain"/>
    <property type="match status" value="1"/>
</dbReference>
<keyword evidence="2" id="KW-0479">Metal-binding</keyword>
<gene>
    <name evidence="8" type="ORF">M427DRAFT_151989</name>
</gene>
<dbReference type="Pfam" id="PF04082">
    <property type="entry name" value="Fungal_trans"/>
    <property type="match status" value="1"/>
</dbReference>
<evidence type="ECO:0000259" key="7">
    <source>
        <dbReference type="PROSITE" id="PS50048"/>
    </source>
</evidence>
<organism evidence="8 9">
    <name type="scientific">Gonapodya prolifera (strain JEL478)</name>
    <name type="common">Monoblepharis prolifera</name>
    <dbReference type="NCBI Taxonomy" id="1344416"/>
    <lineage>
        <taxon>Eukaryota</taxon>
        <taxon>Fungi</taxon>
        <taxon>Fungi incertae sedis</taxon>
        <taxon>Chytridiomycota</taxon>
        <taxon>Chytridiomycota incertae sedis</taxon>
        <taxon>Monoblepharidomycetes</taxon>
        <taxon>Monoblepharidales</taxon>
        <taxon>Gonapodyaceae</taxon>
        <taxon>Gonapodya</taxon>
    </lineage>
</organism>
<dbReference type="CDD" id="cd00067">
    <property type="entry name" value="GAL4"/>
    <property type="match status" value="1"/>
</dbReference>
<accession>A0A139ATI3</accession>
<dbReference type="GO" id="GO:0003677">
    <property type="term" value="F:DNA binding"/>
    <property type="evidence" value="ECO:0007669"/>
    <property type="project" value="InterPro"/>
</dbReference>
<dbReference type="CDD" id="cd12148">
    <property type="entry name" value="fungal_TF_MHR"/>
    <property type="match status" value="1"/>
</dbReference>
<proteinExistence type="predicted"/>
<dbReference type="GO" id="GO:0008270">
    <property type="term" value="F:zinc ion binding"/>
    <property type="evidence" value="ECO:0007669"/>
    <property type="project" value="InterPro"/>
</dbReference>
<dbReference type="SUPFAM" id="SSF57701">
    <property type="entry name" value="Zn2/Cys6 DNA-binding domain"/>
    <property type="match status" value="1"/>
</dbReference>
<feature type="region of interest" description="Disordered" evidence="6">
    <location>
        <begin position="1"/>
        <end position="20"/>
    </location>
</feature>
<dbReference type="InterPro" id="IPR036864">
    <property type="entry name" value="Zn2-C6_fun-type_DNA-bd_sf"/>
</dbReference>
<evidence type="ECO:0000256" key="2">
    <source>
        <dbReference type="ARBA" id="ARBA00022723"/>
    </source>
</evidence>
<dbReference type="InterPro" id="IPR050815">
    <property type="entry name" value="TF_fung"/>
</dbReference>
<evidence type="ECO:0000256" key="6">
    <source>
        <dbReference type="SAM" id="MobiDB-lite"/>
    </source>
</evidence>
<dbReference type="PANTHER" id="PTHR47338">
    <property type="entry name" value="ZN(II)2CYS6 TRANSCRIPTION FACTOR (EUROFUNG)-RELATED"/>
    <property type="match status" value="1"/>
</dbReference>
<protein>
    <recommendedName>
        <fullName evidence="7">Zn(2)-C6 fungal-type domain-containing protein</fullName>
    </recommendedName>
</protein>
<feature type="compositionally biased region" description="Polar residues" evidence="6">
    <location>
        <begin position="1"/>
        <end position="14"/>
    </location>
</feature>
<dbReference type="PROSITE" id="PS50048">
    <property type="entry name" value="ZN2_CY6_FUNGAL_2"/>
    <property type="match status" value="1"/>
</dbReference>
<keyword evidence="4" id="KW-0804">Transcription</keyword>
<dbReference type="InterPro" id="IPR007219">
    <property type="entry name" value="XnlR_reg_dom"/>
</dbReference>
<evidence type="ECO:0000256" key="5">
    <source>
        <dbReference type="ARBA" id="ARBA00023242"/>
    </source>
</evidence>
<dbReference type="PANTHER" id="PTHR47338:SF5">
    <property type="entry name" value="ZN(II)2CYS6 TRANSCRIPTION FACTOR (EUROFUNG)"/>
    <property type="match status" value="1"/>
</dbReference>
<name>A0A139ATI3_GONPJ</name>
<dbReference type="OrthoDB" id="2123952at2759"/>
<feature type="region of interest" description="Disordered" evidence="6">
    <location>
        <begin position="163"/>
        <end position="189"/>
    </location>
</feature>
<evidence type="ECO:0000313" key="9">
    <source>
        <dbReference type="Proteomes" id="UP000070544"/>
    </source>
</evidence>
<dbReference type="GO" id="GO:0006351">
    <property type="term" value="P:DNA-templated transcription"/>
    <property type="evidence" value="ECO:0007669"/>
    <property type="project" value="InterPro"/>
</dbReference>
<dbReference type="SMART" id="SM00066">
    <property type="entry name" value="GAL4"/>
    <property type="match status" value="1"/>
</dbReference>
<sequence>MDTLSHVSVPSQRSGVGKVRKNATQSCDHCRSRRVRCLQDRAHPGRKCQRCEELRIPCTFFHRPEKRGPQAGKLMATNARLLQLESTVKALTQLTAAAGLDTSSITALASEGFAEMEGMVAPTEVDAATTLPSPEQTAPYGPSVTWGEDRQITIVPRNDAMTDDAVFPDNATNDADGTESEWATASRMPSEVGRGFSGLILDDSERRLQGYTQKDQTGLHSMLHHMSQPSSPPMKSGLIGGMTLGDHAPTRTMSLRVSPPAPSPVETSSIHQDVFPLELLPTMLPIFFHFIGHYLPCIHPATFSTRTLSYYANNSFLMSTIFAVTWTYHSSAHPDKAAAYPHLTSETFLSRARTMLLDVLERPVIENVWGLLFYVLGISTRSTSQSGEAFLGAAIGMARHLGLHEDPPNESHEYGSPGWVQAEERRRTFISLWKLDMFWSAGLQIPWMMERYPAEKLRLAVSDRIWMPSVFIDKPPRYRAVVGKIGALESSGMPENYGLVWYDAVVGSRSLPRELAWKELYRLRETHSDLFPPMTPLPTGPTIFLDNGLLATVEGQLVQMQSSEQYPLANIKPTRQYLYDYAGLSISGRLVWHVMVGASLLKANNEEERLKNALEGIELVLICVEACKAMNFGWVDLGFPTSGYLTSYLANQVLDIYATRKAVAEVRPILEVVVSALDGFGKRWPYSMGLASALAVRLAAYGL</sequence>
<dbReference type="PROSITE" id="PS00463">
    <property type="entry name" value="ZN2_CY6_FUNGAL_1"/>
    <property type="match status" value="1"/>
</dbReference>
<evidence type="ECO:0000256" key="4">
    <source>
        <dbReference type="ARBA" id="ARBA00023163"/>
    </source>
</evidence>
<dbReference type="GO" id="GO:0000981">
    <property type="term" value="F:DNA-binding transcription factor activity, RNA polymerase II-specific"/>
    <property type="evidence" value="ECO:0007669"/>
    <property type="project" value="InterPro"/>
</dbReference>
<dbReference type="Pfam" id="PF00172">
    <property type="entry name" value="Zn_clus"/>
    <property type="match status" value="1"/>
</dbReference>
<dbReference type="Proteomes" id="UP000070544">
    <property type="component" value="Unassembled WGS sequence"/>
</dbReference>
<dbReference type="GO" id="GO:0005634">
    <property type="term" value="C:nucleus"/>
    <property type="evidence" value="ECO:0007669"/>
    <property type="project" value="UniProtKB-SubCell"/>
</dbReference>
<evidence type="ECO:0000256" key="1">
    <source>
        <dbReference type="ARBA" id="ARBA00004123"/>
    </source>
</evidence>
<dbReference type="OMA" id="PNESHEY"/>
<keyword evidence="9" id="KW-1185">Reference proteome</keyword>
<evidence type="ECO:0000313" key="8">
    <source>
        <dbReference type="EMBL" id="KXS20038.1"/>
    </source>
</evidence>
<comment type="subcellular location">
    <subcellularLocation>
        <location evidence="1">Nucleus</location>
    </subcellularLocation>
</comment>
<dbReference type="InterPro" id="IPR001138">
    <property type="entry name" value="Zn2Cys6_DnaBD"/>
</dbReference>
<dbReference type="EMBL" id="KQ965736">
    <property type="protein sequence ID" value="KXS20038.1"/>
    <property type="molecule type" value="Genomic_DNA"/>
</dbReference>
<keyword evidence="3" id="KW-0805">Transcription regulation</keyword>
<keyword evidence="5" id="KW-0539">Nucleus</keyword>
<feature type="domain" description="Zn(2)-C6 fungal-type" evidence="7">
    <location>
        <begin position="26"/>
        <end position="60"/>
    </location>
</feature>
<dbReference type="AlphaFoldDB" id="A0A139ATI3"/>
<evidence type="ECO:0000256" key="3">
    <source>
        <dbReference type="ARBA" id="ARBA00023015"/>
    </source>
</evidence>